<keyword evidence="6" id="KW-0472">Membrane</keyword>
<dbReference type="Gene3D" id="1.20.810.10">
    <property type="entry name" value="Cytochrome Bc1 Complex, Chain C"/>
    <property type="match status" value="1"/>
</dbReference>
<evidence type="ECO:0000256" key="2">
    <source>
        <dbReference type="ARBA" id="ARBA00023002"/>
    </source>
</evidence>
<evidence type="ECO:0000256" key="3">
    <source>
        <dbReference type="ARBA" id="ARBA00023004"/>
    </source>
</evidence>
<dbReference type="GO" id="GO:0009055">
    <property type="term" value="F:electron transfer activity"/>
    <property type="evidence" value="ECO:0007669"/>
    <property type="project" value="InterPro"/>
</dbReference>
<feature type="domain" description="4Fe-4S ferredoxin-type" evidence="8">
    <location>
        <begin position="327"/>
        <end position="357"/>
    </location>
</feature>
<keyword evidence="6" id="KW-1133">Transmembrane helix</keyword>
<dbReference type="PROSITE" id="PS51379">
    <property type="entry name" value="4FE4S_FER_2"/>
    <property type="match status" value="2"/>
</dbReference>
<keyword evidence="4" id="KW-0411">Iron-sulfur</keyword>
<name>A0A3B1AQV2_9ZZZZ</name>
<evidence type="ECO:0000313" key="9">
    <source>
        <dbReference type="EMBL" id="VAX08366.1"/>
    </source>
</evidence>
<accession>A0A3B1AQV2</accession>
<dbReference type="GO" id="GO:0046872">
    <property type="term" value="F:metal ion binding"/>
    <property type="evidence" value="ECO:0007669"/>
    <property type="project" value="UniProtKB-KW"/>
</dbReference>
<dbReference type="InterPro" id="IPR017900">
    <property type="entry name" value="4Fe4S_Fe_S_CS"/>
</dbReference>
<keyword evidence="2" id="KW-0560">Oxidoreductase</keyword>
<gene>
    <name evidence="9" type="ORF">MNBD_GAMMA26-550</name>
</gene>
<dbReference type="InterPro" id="IPR005797">
    <property type="entry name" value="Cyt_b/b6_N"/>
</dbReference>
<dbReference type="GO" id="GO:0051536">
    <property type="term" value="F:iron-sulfur cluster binding"/>
    <property type="evidence" value="ECO:0007669"/>
    <property type="project" value="UniProtKB-KW"/>
</dbReference>
<dbReference type="SUPFAM" id="SSF54862">
    <property type="entry name" value="4Fe-4S ferredoxins"/>
    <property type="match status" value="1"/>
</dbReference>
<feature type="transmembrane region" description="Helical" evidence="6">
    <location>
        <begin position="209"/>
        <end position="227"/>
    </location>
</feature>
<reference evidence="9" key="1">
    <citation type="submission" date="2018-06" db="EMBL/GenBank/DDBJ databases">
        <authorList>
            <person name="Zhirakovskaya E."/>
        </authorList>
    </citation>
    <scope>NUCLEOTIDE SEQUENCE</scope>
</reference>
<dbReference type="GO" id="GO:0022904">
    <property type="term" value="P:respiratory electron transport chain"/>
    <property type="evidence" value="ECO:0007669"/>
    <property type="project" value="InterPro"/>
</dbReference>
<evidence type="ECO:0000256" key="1">
    <source>
        <dbReference type="ARBA" id="ARBA00022723"/>
    </source>
</evidence>
<feature type="transmembrane region" description="Helical" evidence="6">
    <location>
        <begin position="112"/>
        <end position="134"/>
    </location>
</feature>
<feature type="transmembrane region" description="Helical" evidence="6">
    <location>
        <begin position="36"/>
        <end position="55"/>
    </location>
</feature>
<feature type="region of interest" description="Disordered" evidence="5">
    <location>
        <begin position="500"/>
        <end position="520"/>
    </location>
</feature>
<organism evidence="9">
    <name type="scientific">hydrothermal vent metagenome</name>
    <dbReference type="NCBI Taxonomy" id="652676"/>
    <lineage>
        <taxon>unclassified sequences</taxon>
        <taxon>metagenomes</taxon>
        <taxon>ecological metagenomes</taxon>
    </lineage>
</organism>
<feature type="domain" description="4Fe-4S ferredoxin-type" evidence="8">
    <location>
        <begin position="290"/>
        <end position="319"/>
    </location>
</feature>
<dbReference type="AlphaFoldDB" id="A0A3B1AQV2"/>
<evidence type="ECO:0000259" key="8">
    <source>
        <dbReference type="PROSITE" id="PS51379"/>
    </source>
</evidence>
<dbReference type="PROSITE" id="PS51002">
    <property type="entry name" value="CYTB_NTER"/>
    <property type="match status" value="1"/>
</dbReference>
<dbReference type="SUPFAM" id="SSF81342">
    <property type="entry name" value="Transmembrane di-heme cytochromes"/>
    <property type="match status" value="1"/>
</dbReference>
<dbReference type="PANTHER" id="PTHR19271:SF16">
    <property type="entry name" value="CYTOCHROME B"/>
    <property type="match status" value="1"/>
</dbReference>
<feature type="domain" description="Cytochrome b/b6 N-terminal region profile" evidence="7">
    <location>
        <begin position="1"/>
        <end position="211"/>
    </location>
</feature>
<feature type="transmembrane region" description="Helical" evidence="6">
    <location>
        <begin position="178"/>
        <end position="197"/>
    </location>
</feature>
<dbReference type="InterPro" id="IPR016174">
    <property type="entry name" value="Di-haem_cyt_TM"/>
</dbReference>
<dbReference type="PANTHER" id="PTHR19271">
    <property type="entry name" value="CYTOCHROME B"/>
    <property type="match status" value="1"/>
</dbReference>
<dbReference type="Pfam" id="PF02662">
    <property type="entry name" value="FlpD"/>
    <property type="match status" value="1"/>
</dbReference>
<evidence type="ECO:0000256" key="4">
    <source>
        <dbReference type="ARBA" id="ARBA00023014"/>
    </source>
</evidence>
<sequence length="520" mass="58922">MKSSANPIKRLYLYLEEWFTVSFGEAWNPLYHLGPLTFFFFWIIFVTGFYLFIFFNTTVAHAHESLEVITNEHLIGGIIRSLHRYASDAAIITITLHIFREFSQDRYRGTRWYSWFTGIPTLWMIVLFGITGYWMVWDELALYIAMGSAHLLDAMPIFSDSMARNFLPGNLSDRFSTLLAFMHLLGQPMFLVFMIWFHVRRLTHVEISAPRGLAIGCFMALVALSIYKPAVSHQIADLSKVPVELHIDWFYLNIFPLLKYWSPGEIWALVGGVTVFMLCMPWMPRKHEGAVAVVDLDHCNGCGQCVIDCPFDAISVQPRTDGAKWDSEVIVHPELCSACGICIGSCPSSNPFRKVKDEAGLKTGIDMPDMTLDRFKQQTDEVLAELKGDQKIVIFGCKNCYDIRAFGAPDVGILQFFCTGMMPASLAEYALKNGADGVVVSGCRHGDCFYRFGNHWMDLRLKGERQPALRQRVDHQRIKVLGGAITDGRRLKRQLQEFRDSLPGQQGIPSTAAAKEADHE</sequence>
<dbReference type="Gene3D" id="3.30.70.20">
    <property type="match status" value="1"/>
</dbReference>
<evidence type="ECO:0000256" key="5">
    <source>
        <dbReference type="SAM" id="MobiDB-lite"/>
    </source>
</evidence>
<dbReference type="InterPro" id="IPR027387">
    <property type="entry name" value="Cytb/b6-like_sf"/>
</dbReference>
<dbReference type="EMBL" id="UOFX01000035">
    <property type="protein sequence ID" value="VAX08366.1"/>
    <property type="molecule type" value="Genomic_DNA"/>
</dbReference>
<dbReference type="InterPro" id="IPR017896">
    <property type="entry name" value="4Fe4S_Fe-S-bd"/>
</dbReference>
<dbReference type="Pfam" id="PF12838">
    <property type="entry name" value="Fer4_7"/>
    <property type="match status" value="1"/>
</dbReference>
<keyword evidence="3" id="KW-0408">Iron</keyword>
<dbReference type="Pfam" id="PF00033">
    <property type="entry name" value="Cytochrome_B"/>
    <property type="match status" value="1"/>
</dbReference>
<evidence type="ECO:0000256" key="6">
    <source>
        <dbReference type="SAM" id="Phobius"/>
    </source>
</evidence>
<keyword evidence="6" id="KW-0812">Transmembrane</keyword>
<dbReference type="PROSITE" id="PS00198">
    <property type="entry name" value="4FE4S_FER_1"/>
    <property type="match status" value="2"/>
</dbReference>
<evidence type="ECO:0000259" key="7">
    <source>
        <dbReference type="PROSITE" id="PS51002"/>
    </source>
</evidence>
<proteinExistence type="predicted"/>
<feature type="transmembrane region" description="Helical" evidence="6">
    <location>
        <begin position="266"/>
        <end position="283"/>
    </location>
</feature>
<dbReference type="GO" id="GO:0016491">
    <property type="term" value="F:oxidoreductase activity"/>
    <property type="evidence" value="ECO:0007669"/>
    <property type="project" value="UniProtKB-KW"/>
</dbReference>
<dbReference type="InterPro" id="IPR003813">
    <property type="entry name" value="MvhD/FlpD"/>
</dbReference>
<evidence type="ECO:0008006" key="10">
    <source>
        <dbReference type="Google" id="ProtNLM"/>
    </source>
</evidence>
<protein>
    <recommendedName>
        <fullName evidence="10">Hydrogenase iron-sulfur subunit</fullName>
    </recommendedName>
</protein>
<dbReference type="GO" id="GO:0016020">
    <property type="term" value="C:membrane"/>
    <property type="evidence" value="ECO:0007669"/>
    <property type="project" value="InterPro"/>
</dbReference>
<keyword evidence="1" id="KW-0479">Metal-binding</keyword>